<dbReference type="EMBL" id="JAUJYO010000009">
    <property type="protein sequence ID" value="KAK1308463.1"/>
    <property type="molecule type" value="Genomic_DNA"/>
</dbReference>
<gene>
    <name evidence="1" type="ORF">QJS10_CPA09g00923</name>
</gene>
<keyword evidence="2" id="KW-1185">Reference proteome</keyword>
<reference evidence="1" key="2">
    <citation type="submission" date="2023-06" db="EMBL/GenBank/DDBJ databases">
        <authorList>
            <person name="Ma L."/>
            <person name="Liu K.-W."/>
            <person name="Li Z."/>
            <person name="Hsiao Y.-Y."/>
            <person name="Qi Y."/>
            <person name="Fu T."/>
            <person name="Tang G."/>
            <person name="Zhang D."/>
            <person name="Sun W.-H."/>
            <person name="Liu D.-K."/>
            <person name="Li Y."/>
            <person name="Chen G.-Z."/>
            <person name="Liu X.-D."/>
            <person name="Liao X.-Y."/>
            <person name="Jiang Y.-T."/>
            <person name="Yu X."/>
            <person name="Hao Y."/>
            <person name="Huang J."/>
            <person name="Zhao X.-W."/>
            <person name="Ke S."/>
            <person name="Chen Y.-Y."/>
            <person name="Wu W.-L."/>
            <person name="Hsu J.-L."/>
            <person name="Lin Y.-F."/>
            <person name="Huang M.-D."/>
            <person name="Li C.-Y."/>
            <person name="Huang L."/>
            <person name="Wang Z.-W."/>
            <person name="Zhao X."/>
            <person name="Zhong W.-Y."/>
            <person name="Peng D.-H."/>
            <person name="Ahmad S."/>
            <person name="Lan S."/>
            <person name="Zhang J.-S."/>
            <person name="Tsai W.-C."/>
            <person name="Van De Peer Y."/>
            <person name="Liu Z.-J."/>
        </authorList>
    </citation>
    <scope>NUCLEOTIDE SEQUENCE</scope>
    <source>
        <strain evidence="1">CP</strain>
        <tissue evidence="1">Leaves</tissue>
    </source>
</reference>
<reference evidence="1" key="1">
    <citation type="journal article" date="2023" name="Nat. Commun.">
        <title>Diploid and tetraploid genomes of Acorus and the evolution of monocots.</title>
        <authorList>
            <person name="Ma L."/>
            <person name="Liu K.W."/>
            <person name="Li Z."/>
            <person name="Hsiao Y.Y."/>
            <person name="Qi Y."/>
            <person name="Fu T."/>
            <person name="Tang G.D."/>
            <person name="Zhang D."/>
            <person name="Sun W.H."/>
            <person name="Liu D.K."/>
            <person name="Li Y."/>
            <person name="Chen G.Z."/>
            <person name="Liu X.D."/>
            <person name="Liao X.Y."/>
            <person name="Jiang Y.T."/>
            <person name="Yu X."/>
            <person name="Hao Y."/>
            <person name="Huang J."/>
            <person name="Zhao X.W."/>
            <person name="Ke S."/>
            <person name="Chen Y.Y."/>
            <person name="Wu W.L."/>
            <person name="Hsu J.L."/>
            <person name="Lin Y.F."/>
            <person name="Huang M.D."/>
            <person name="Li C.Y."/>
            <person name="Huang L."/>
            <person name="Wang Z.W."/>
            <person name="Zhao X."/>
            <person name="Zhong W.Y."/>
            <person name="Peng D.H."/>
            <person name="Ahmad S."/>
            <person name="Lan S."/>
            <person name="Zhang J.S."/>
            <person name="Tsai W.C."/>
            <person name="Van de Peer Y."/>
            <person name="Liu Z.J."/>
        </authorList>
    </citation>
    <scope>NUCLEOTIDE SEQUENCE</scope>
    <source>
        <strain evidence="1">CP</strain>
    </source>
</reference>
<organism evidence="1 2">
    <name type="scientific">Acorus calamus</name>
    <name type="common">Sweet flag</name>
    <dbReference type="NCBI Taxonomy" id="4465"/>
    <lineage>
        <taxon>Eukaryota</taxon>
        <taxon>Viridiplantae</taxon>
        <taxon>Streptophyta</taxon>
        <taxon>Embryophyta</taxon>
        <taxon>Tracheophyta</taxon>
        <taxon>Spermatophyta</taxon>
        <taxon>Magnoliopsida</taxon>
        <taxon>Liliopsida</taxon>
        <taxon>Acoraceae</taxon>
        <taxon>Acorus</taxon>
    </lineage>
</organism>
<comment type="caution">
    <text evidence="1">The sequence shown here is derived from an EMBL/GenBank/DDBJ whole genome shotgun (WGS) entry which is preliminary data.</text>
</comment>
<dbReference type="Proteomes" id="UP001180020">
    <property type="component" value="Unassembled WGS sequence"/>
</dbReference>
<proteinExistence type="predicted"/>
<sequence>MRGRSVRIDEERSRGQVTERALWMRGESVGEGRADEGGGVDVAWHAHGGDRFTMGFIDVCVQDARDMEVEERVGRMVELEPHDGGRYMLLSNALAAAGRWDDARIMSGNGGSRGEERGR</sequence>
<dbReference type="AlphaFoldDB" id="A0AAV9E655"/>
<protein>
    <submittedName>
        <fullName evidence="1">Uncharacterized protein</fullName>
    </submittedName>
</protein>
<evidence type="ECO:0000313" key="2">
    <source>
        <dbReference type="Proteomes" id="UP001180020"/>
    </source>
</evidence>
<evidence type="ECO:0000313" key="1">
    <source>
        <dbReference type="EMBL" id="KAK1308463.1"/>
    </source>
</evidence>
<name>A0AAV9E655_ACOCL</name>
<accession>A0AAV9E655</accession>